<reference evidence="1" key="1">
    <citation type="journal article" date="2014" name="Int. J. Syst. Evol. Microbiol.">
        <title>Complete genome sequence of Corynebacterium casei LMG S-19264T (=DSM 44701T), isolated from a smear-ripened cheese.</title>
        <authorList>
            <consortium name="US DOE Joint Genome Institute (JGI-PGF)"/>
            <person name="Walter F."/>
            <person name="Albersmeier A."/>
            <person name="Kalinowski J."/>
            <person name="Ruckert C."/>
        </authorList>
    </citation>
    <scope>NUCLEOTIDE SEQUENCE</scope>
    <source>
        <strain evidence="1">CCM 7905</strain>
    </source>
</reference>
<dbReference type="AlphaFoldDB" id="A0A917G2W7"/>
<name>A0A917G2W7_9NOCA</name>
<gene>
    <name evidence="1" type="ORF">GCM10007304_37470</name>
</gene>
<dbReference type="EMBL" id="BMCU01000004">
    <property type="protein sequence ID" value="GGG20089.1"/>
    <property type="molecule type" value="Genomic_DNA"/>
</dbReference>
<organism evidence="1 2">
    <name type="scientific">Rhodococcoides trifolii</name>
    <dbReference type="NCBI Taxonomy" id="908250"/>
    <lineage>
        <taxon>Bacteria</taxon>
        <taxon>Bacillati</taxon>
        <taxon>Actinomycetota</taxon>
        <taxon>Actinomycetes</taxon>
        <taxon>Mycobacteriales</taxon>
        <taxon>Nocardiaceae</taxon>
        <taxon>Rhodococcoides</taxon>
    </lineage>
</organism>
<dbReference type="Proteomes" id="UP000654257">
    <property type="component" value="Unassembled WGS sequence"/>
</dbReference>
<dbReference type="RefSeq" id="WP_229746155.1">
    <property type="nucleotide sequence ID" value="NZ_BMCU01000004.1"/>
</dbReference>
<protein>
    <recommendedName>
        <fullName evidence="3">Asp23/Gls24 family envelope stress response protein</fullName>
    </recommendedName>
</protein>
<keyword evidence="2" id="KW-1185">Reference proteome</keyword>
<evidence type="ECO:0008006" key="3">
    <source>
        <dbReference type="Google" id="ProtNLM"/>
    </source>
</evidence>
<accession>A0A917G2W7</accession>
<sequence length="106" mass="10772">MTSTPENQPSTWASLPIAEQADAIAAATLAVDGVAALHGGMFGEVGTYLPGRRVDGVRVDETGVDVHVSVTEGAPLRKTARAVKQAVADGMGSTAVTVTVEDVVPT</sequence>
<proteinExistence type="predicted"/>
<reference evidence="1" key="2">
    <citation type="submission" date="2020-09" db="EMBL/GenBank/DDBJ databases">
        <authorList>
            <person name="Sun Q."/>
            <person name="Sedlacek I."/>
        </authorList>
    </citation>
    <scope>NUCLEOTIDE SEQUENCE</scope>
    <source>
        <strain evidence="1">CCM 7905</strain>
    </source>
</reference>
<evidence type="ECO:0000313" key="1">
    <source>
        <dbReference type="EMBL" id="GGG20089.1"/>
    </source>
</evidence>
<comment type="caution">
    <text evidence="1">The sequence shown here is derived from an EMBL/GenBank/DDBJ whole genome shotgun (WGS) entry which is preliminary data.</text>
</comment>
<evidence type="ECO:0000313" key="2">
    <source>
        <dbReference type="Proteomes" id="UP000654257"/>
    </source>
</evidence>